<evidence type="ECO:0000256" key="2">
    <source>
        <dbReference type="ARBA" id="ARBA00023292"/>
    </source>
</evidence>
<dbReference type="PROSITE" id="PS51117">
    <property type="entry name" value="LAMININ_NTER"/>
    <property type="match status" value="1"/>
</dbReference>
<feature type="domain" description="Laminin EGF-like" evidence="7">
    <location>
        <begin position="364"/>
        <end position="409"/>
    </location>
</feature>
<feature type="domain" description="PH" evidence="6">
    <location>
        <begin position="679"/>
        <end position="819"/>
    </location>
</feature>
<evidence type="ECO:0000259" key="9">
    <source>
        <dbReference type="PROSITE" id="PS51650"/>
    </source>
</evidence>
<dbReference type="SMART" id="SM00136">
    <property type="entry name" value="LamNT"/>
    <property type="match status" value="1"/>
</dbReference>
<dbReference type="InterPro" id="IPR037809">
    <property type="entry name" value="C2_Dock-D"/>
</dbReference>
<dbReference type="InterPro" id="IPR008211">
    <property type="entry name" value="Laminin_N"/>
</dbReference>
<evidence type="ECO:0000256" key="4">
    <source>
        <dbReference type="PROSITE-ProRule" id="PRU00983"/>
    </source>
</evidence>
<comment type="caution">
    <text evidence="3">Lacks conserved residue(s) required for the propagation of feature annotation.</text>
</comment>
<dbReference type="InterPro" id="IPR026791">
    <property type="entry name" value="DOCK"/>
</dbReference>
<dbReference type="CDD" id="cd08697">
    <property type="entry name" value="C2_Dock-D"/>
    <property type="match status" value="1"/>
</dbReference>
<dbReference type="Gene3D" id="2.30.29.30">
    <property type="entry name" value="Pleckstrin-homology domain (PH domain)/Phosphotyrosine-binding domain (PTB)"/>
    <property type="match status" value="1"/>
</dbReference>
<dbReference type="EMBL" id="JAROKS010000014">
    <property type="protein sequence ID" value="KAK1796977.1"/>
    <property type="molecule type" value="Genomic_DNA"/>
</dbReference>
<comment type="similarity">
    <text evidence="4">Belongs to the DOCK family.</text>
</comment>
<keyword evidence="2 3" id="KW-0424">Laminin EGF-like domain</keyword>
<proteinExistence type="inferred from homology"/>
<evidence type="ECO:0000259" key="8">
    <source>
        <dbReference type="PROSITE" id="PS51117"/>
    </source>
</evidence>
<sequence>CENRVCNPRMGNLAVGRNLRTETQCGSSSPEYACSYDDSSCTARCEVCDATVEEKAHPPTSMTDSPFTRPPTWWQSAPGIVREALQLDLEEEFYFTHLIIIFRSARPAAMELERSRDFGRTWNRLQLYARNCSGMFGVEDGRQCTQKYSSAQPCSGGEVAVIYRALLPWQTLEPYSSEAHTRLGITNLRVRLLQPQQCPCGLKEHGAALVSVPYAIYDLILKGACLCHGHADQCVPAAGYSLVPHLGYRVVSGGDYMLVHGKCVCRHHTAGDHCERCHPFFNEQPWKPASGLTGEAHQCSKCKCNGHAESCHFDMSAWLRSGQRSGGVCHCLHHTEGQHCQRCQRGFYRYPQRPQSDASSCTSCLCHPVGTVNCNSTNGHCLCKPGVADPYCDQCMLGYWAFGDYGCTPCNCAGSCDPHTGDCMTRSDTYQNNTLFRVEELFSVLTFPALKVRVLAAHDKGSHAEVDVKVLKVLWSRSALRLTQGNLTLYPESWTSRGCTCPVLYPGYARGKLGDPTKTLNCRLTAFLVCMSLTPYPSIWQPSRQRWSEKEQTKIIEPLDYENVVFQRKAQIHSDPQRDLLLWPADDVSQESQTARQRRTTVPSVPQNAEKEAKSLFAKECIKMYNTDWRVINYNYEAYSGCFRTLPCKGMKGEKLPSHVFEIDEEEEDTSSLCSQKGGVMKQGWLQKANINSSLSVSMKVFKRRYFYLSQLPDGSYILNFYKDEKNCKETKGSIYLDSCIDVVQLAQVLSNEVSSWTWAVVSEPVPGSCKAGAPLPQCPKIRRNGFELKMQERYSHYLVADSEADMEDWVSTLKLALQGASEERRNGAENADCTLDEDPSSQGKSESAIEGFGRSLHPEIMKRLDFSGIEPDVKPFEERFGRRIMVTCHDLTFSLQGCVSEKNDGVLTNVEPFFISLALFDAAKGCKISGDFHVDLNQPYVRDMLNDASPQMPTEAGEASEAAQGSGLPIIQRVPESLLCFPTQGIFSVTNPHPDIFLVARVEKVLQNGITHCAEPYIKTSDMSKTVQKVLKTARQTCQRLGQYRMPFAWAAKQVFKDVQGSLDVDGKFSPLYRQDSNKISTEDLIKLLIDFRKPEKSKLQIIPAQMNITIECVPPDLFNSVTSSYIPVKPFDEQCKRASVEMEEFVPEEAKYHHPFTIYKNHLYIYPLQLKYENQKTFAKARNIAVCVQFRDSDEEEACPMKCIYSKPGGSLFTTSAFAAVLHHNQSPEFYDEIKIELPVHIHEKHHLLFTFYHISCELSNKASSKKREGVETLVGYAWSPLLKDGRIQSSDLQLPVSAHLPAGYLYDKNQDSKKSSPDFKWVENAKPLFKVKTYAASTVYTQVCNLLHSVFGFGPTQDLHLNNFFEYCQRMRSTSEENPTELIKYLKCLHAVETHVIIKFLPTVLVQLFHVLATASKEAQEIAVNSTRVIIHIVSQCHEEGVEHYLRSFLKYSWFFFETMAKSMAQYLQEGNRMKMPRAQRFPDSFQQTLQSLLLSIMPHITIRYVEIPDEARSVNISLASFIKRCLTFMNRGFAFSLVNDYMCGFGQKDPKVLTEMKFYFLMTVCNHEHYIPLNLPMAFGRTKLQRVQDIISYAAEYFGVIDQSLEYSLTEDYCRNHFLVGLLLREVAEGLQASPEIRQLAVAILKNLMIKHAMDDRYTAFKNHQARICVLYLPVFELLYQNLNQLTPQRQPSRSGFGFMARLYLSFFACPTQCRDYLSMCGSVDSRRVSTVLDKDQ</sequence>
<evidence type="ECO:0000256" key="1">
    <source>
        <dbReference type="ARBA" id="ARBA00023157"/>
    </source>
</evidence>
<gene>
    <name evidence="10" type="ORF">P4O66_008367</name>
</gene>
<dbReference type="PROSITE" id="PS51650">
    <property type="entry name" value="C2_DOCK"/>
    <property type="match status" value="1"/>
</dbReference>
<dbReference type="Gene3D" id="2.60.120.260">
    <property type="entry name" value="Galactose-binding domain-like"/>
    <property type="match status" value="1"/>
</dbReference>
<comment type="caution">
    <text evidence="10">The sequence shown here is derived from an EMBL/GenBank/DDBJ whole genome shotgun (WGS) entry which is preliminary data.</text>
</comment>
<feature type="domain" description="Laminin EGF-like" evidence="7">
    <location>
        <begin position="302"/>
        <end position="363"/>
    </location>
</feature>
<dbReference type="Pfam" id="PF00169">
    <property type="entry name" value="PH"/>
    <property type="match status" value="1"/>
</dbReference>
<dbReference type="InterPro" id="IPR011993">
    <property type="entry name" value="PH-like_dom_sf"/>
</dbReference>
<evidence type="ECO:0000313" key="11">
    <source>
        <dbReference type="Proteomes" id="UP001239994"/>
    </source>
</evidence>
<dbReference type="FunFam" id="2.60.120.260:FF:000173">
    <property type="entry name" value="Netrin 4"/>
    <property type="match status" value="1"/>
</dbReference>
<dbReference type="SMART" id="SM00180">
    <property type="entry name" value="EGF_Lam"/>
    <property type="match status" value="3"/>
</dbReference>
<evidence type="ECO:0008006" key="12">
    <source>
        <dbReference type="Google" id="ProtNLM"/>
    </source>
</evidence>
<evidence type="ECO:0000259" key="7">
    <source>
        <dbReference type="PROSITE" id="PS50027"/>
    </source>
</evidence>
<feature type="disulfide bond" evidence="3">
    <location>
        <begin position="383"/>
        <end position="392"/>
    </location>
</feature>
<keyword evidence="1 3" id="KW-1015">Disulfide bond</keyword>
<feature type="domain" description="Laminin N-terminal" evidence="8">
    <location>
        <begin position="2"/>
        <end position="224"/>
    </location>
</feature>
<dbReference type="InterPro" id="IPR018933">
    <property type="entry name" value="Netrin_module_non-TIMP"/>
</dbReference>
<protein>
    <recommendedName>
        <fullName evidence="12">Dedicator of cytokinesis 11</fullName>
    </recommendedName>
</protein>
<dbReference type="GO" id="GO:0051491">
    <property type="term" value="P:positive regulation of filopodium assembly"/>
    <property type="evidence" value="ECO:0007669"/>
    <property type="project" value="TreeGrafter"/>
</dbReference>
<feature type="domain" description="C2 DOCK-type" evidence="9">
    <location>
        <begin position="1162"/>
        <end position="1339"/>
    </location>
</feature>
<evidence type="ECO:0000259" key="6">
    <source>
        <dbReference type="PROSITE" id="PS50003"/>
    </source>
</evidence>
<dbReference type="GO" id="GO:0005085">
    <property type="term" value="F:guanyl-nucleotide exchange factor activity"/>
    <property type="evidence" value="ECO:0007669"/>
    <property type="project" value="InterPro"/>
</dbReference>
<dbReference type="PANTHER" id="PTHR23317:SF81">
    <property type="entry name" value="DEDICATOR OF CYTOKINESIS PROTEIN 11"/>
    <property type="match status" value="1"/>
</dbReference>
<dbReference type="Pfam" id="PF00055">
    <property type="entry name" value="Laminin_N"/>
    <property type="match status" value="1"/>
</dbReference>
<name>A0AAD8ZCQ9_9TELE</name>
<dbReference type="PROSITE" id="PS50003">
    <property type="entry name" value="PH_DOMAIN"/>
    <property type="match status" value="1"/>
</dbReference>
<dbReference type="Pfam" id="PF14429">
    <property type="entry name" value="DOCK-C2"/>
    <property type="match status" value="1"/>
</dbReference>
<dbReference type="Gene3D" id="2.60.40.150">
    <property type="entry name" value="C2 domain"/>
    <property type="match status" value="1"/>
</dbReference>
<dbReference type="CDD" id="cd00055">
    <property type="entry name" value="EGF_Lam"/>
    <property type="match status" value="3"/>
</dbReference>
<dbReference type="Pfam" id="PF00053">
    <property type="entry name" value="EGF_laminin"/>
    <property type="match status" value="3"/>
</dbReference>
<organism evidence="10 11">
    <name type="scientific">Electrophorus voltai</name>
    <dbReference type="NCBI Taxonomy" id="2609070"/>
    <lineage>
        <taxon>Eukaryota</taxon>
        <taxon>Metazoa</taxon>
        <taxon>Chordata</taxon>
        <taxon>Craniata</taxon>
        <taxon>Vertebrata</taxon>
        <taxon>Euteleostomi</taxon>
        <taxon>Actinopterygii</taxon>
        <taxon>Neopterygii</taxon>
        <taxon>Teleostei</taxon>
        <taxon>Ostariophysi</taxon>
        <taxon>Gymnotiformes</taxon>
        <taxon>Gymnotoidei</taxon>
        <taxon>Gymnotidae</taxon>
        <taxon>Electrophorus</taxon>
    </lineage>
</organism>
<accession>A0AAD8ZCQ9</accession>
<dbReference type="Pfam" id="PF11878">
    <property type="entry name" value="DOCK_C-D_N"/>
    <property type="match status" value="1"/>
</dbReference>
<feature type="disulfide bond" evidence="3">
    <location>
        <begin position="331"/>
        <end position="340"/>
    </location>
</feature>
<dbReference type="Pfam" id="PF01759">
    <property type="entry name" value="NTR"/>
    <property type="match status" value="1"/>
</dbReference>
<dbReference type="InterPro" id="IPR027007">
    <property type="entry name" value="C2_DOCK-type_domain"/>
</dbReference>
<dbReference type="InterPro" id="IPR035892">
    <property type="entry name" value="C2_domain_sf"/>
</dbReference>
<dbReference type="PANTHER" id="PTHR23317">
    <property type="entry name" value="DEDICATOR OF CYTOKINESIS DOCK"/>
    <property type="match status" value="1"/>
</dbReference>
<dbReference type="InterPro" id="IPR002049">
    <property type="entry name" value="LE_dom"/>
</dbReference>
<reference evidence="10" key="1">
    <citation type="submission" date="2023-03" db="EMBL/GenBank/DDBJ databases">
        <title>Electrophorus voltai genome.</title>
        <authorList>
            <person name="Bian C."/>
        </authorList>
    </citation>
    <scope>NUCLEOTIDE SEQUENCE</scope>
    <source>
        <strain evidence="10">CB-2022</strain>
        <tissue evidence="10">Muscle</tissue>
    </source>
</reference>
<dbReference type="GO" id="GO:0007264">
    <property type="term" value="P:small GTPase-mediated signal transduction"/>
    <property type="evidence" value="ECO:0007669"/>
    <property type="project" value="InterPro"/>
</dbReference>
<dbReference type="SUPFAM" id="SSF50729">
    <property type="entry name" value="PH domain-like"/>
    <property type="match status" value="1"/>
</dbReference>
<feature type="region of interest" description="Disordered" evidence="5">
    <location>
        <begin position="822"/>
        <end position="850"/>
    </location>
</feature>
<dbReference type="PROSITE" id="PS50027">
    <property type="entry name" value="EGF_LAM_2"/>
    <property type="match status" value="2"/>
</dbReference>
<dbReference type="SUPFAM" id="SSF57196">
    <property type="entry name" value="EGF/Laminin"/>
    <property type="match status" value="3"/>
</dbReference>
<dbReference type="InterPro" id="IPR001849">
    <property type="entry name" value="PH_domain"/>
</dbReference>
<keyword evidence="11" id="KW-1185">Reference proteome</keyword>
<evidence type="ECO:0000256" key="3">
    <source>
        <dbReference type="PROSITE-ProRule" id="PRU00460"/>
    </source>
</evidence>
<evidence type="ECO:0000256" key="5">
    <source>
        <dbReference type="SAM" id="MobiDB-lite"/>
    </source>
</evidence>
<feature type="non-terminal residue" evidence="10">
    <location>
        <position position="1741"/>
    </location>
</feature>
<evidence type="ECO:0000313" key="10">
    <source>
        <dbReference type="EMBL" id="KAK1796977.1"/>
    </source>
</evidence>
<dbReference type="Gene3D" id="2.10.25.10">
    <property type="entry name" value="Laminin"/>
    <property type="match status" value="2"/>
</dbReference>
<dbReference type="Proteomes" id="UP001239994">
    <property type="component" value="Unassembled WGS sequence"/>
</dbReference>
<dbReference type="SMART" id="SM00233">
    <property type="entry name" value="PH"/>
    <property type="match status" value="1"/>
</dbReference>
<dbReference type="InterPro" id="IPR021816">
    <property type="entry name" value="DOCK_C/D_N"/>
</dbReference>